<dbReference type="OrthoDB" id="1238765at2"/>
<organism evidence="1 2">
    <name type="scientific">Sphingomonas glacialis</name>
    <dbReference type="NCBI Taxonomy" id="658225"/>
    <lineage>
        <taxon>Bacteria</taxon>
        <taxon>Pseudomonadati</taxon>
        <taxon>Pseudomonadota</taxon>
        <taxon>Alphaproteobacteria</taxon>
        <taxon>Sphingomonadales</taxon>
        <taxon>Sphingomonadaceae</taxon>
        <taxon>Sphingomonas</taxon>
    </lineage>
</organism>
<dbReference type="AlphaFoldDB" id="A0A502FB41"/>
<sequence length="301" mass="33790">MSKGSTVTGSIQKRNRGVANLIQRTKKTVSLLKSFPAHVSYMEELEFYGHLGLIDLKRFNNFKYLGRYLSRSFDSAQKREAILSHYRLVSRVIPNKILNRIVSTGLVIWHITSDECHCNITLHSNVISPLEGEWQISFYFNGTAVYHLSLSFCRLGIRGHTSNARCIIGGVQGVYQSQDAIRHAAKLNSDISPATILILAARAIASVIGVETVYGVSSSQHVSSSYAGDRMKTQYNDLWTSNGGQLLPNEFYLILSQSDDIHSQSVSSAHRRRKERRRKLRSSLLEQITDCSRDALLNNAD</sequence>
<dbReference type="EMBL" id="RCZC01000013">
    <property type="protein sequence ID" value="TPG46509.1"/>
    <property type="molecule type" value="Genomic_DNA"/>
</dbReference>
<accession>A0A502FB41</accession>
<dbReference type="PANTHER" id="PTHR38785:SF1">
    <property type="entry name" value="HOMOLOG OF VIRK"/>
    <property type="match status" value="1"/>
</dbReference>
<evidence type="ECO:0000313" key="2">
    <source>
        <dbReference type="Proteomes" id="UP000319931"/>
    </source>
</evidence>
<proteinExistence type="predicted"/>
<dbReference type="InterPro" id="IPR007488">
    <property type="entry name" value="DUF535"/>
</dbReference>
<dbReference type="Pfam" id="PF04393">
    <property type="entry name" value="DUF535"/>
    <property type="match status" value="1"/>
</dbReference>
<dbReference type="GO" id="GO:0006974">
    <property type="term" value="P:DNA damage response"/>
    <property type="evidence" value="ECO:0007669"/>
    <property type="project" value="TreeGrafter"/>
</dbReference>
<dbReference type="Proteomes" id="UP000319931">
    <property type="component" value="Unassembled WGS sequence"/>
</dbReference>
<protein>
    <submittedName>
        <fullName evidence="1">DUF535 domain-containing protein</fullName>
    </submittedName>
</protein>
<dbReference type="PANTHER" id="PTHR38785">
    <property type="entry name" value="HOMOLOG OF VIRK"/>
    <property type="match status" value="1"/>
</dbReference>
<dbReference type="RefSeq" id="WP_140852628.1">
    <property type="nucleotide sequence ID" value="NZ_RCZC01000013.1"/>
</dbReference>
<evidence type="ECO:0000313" key="1">
    <source>
        <dbReference type="EMBL" id="TPG46509.1"/>
    </source>
</evidence>
<gene>
    <name evidence="1" type="ORF">EAH76_23065</name>
</gene>
<name>A0A502FB41_9SPHN</name>
<keyword evidence="2" id="KW-1185">Reference proteome</keyword>
<reference evidence="1 2" key="1">
    <citation type="journal article" date="2019" name="Environ. Microbiol.">
        <title>Species interactions and distinct microbial communities in high Arctic permafrost affected cryosols are associated with the CH4 and CO2 gas fluxes.</title>
        <authorList>
            <person name="Altshuler I."/>
            <person name="Hamel J."/>
            <person name="Turney S."/>
            <person name="Magnuson E."/>
            <person name="Levesque R."/>
            <person name="Greer C."/>
            <person name="Whyte L.G."/>
        </authorList>
    </citation>
    <scope>NUCLEOTIDE SEQUENCE [LARGE SCALE GENOMIC DNA]</scope>
    <source>
        <strain evidence="1 2">E6.1</strain>
    </source>
</reference>
<comment type="caution">
    <text evidence="1">The sequence shown here is derived from an EMBL/GenBank/DDBJ whole genome shotgun (WGS) entry which is preliminary data.</text>
</comment>